<dbReference type="PRINTS" id="PR01519">
    <property type="entry name" value="EPSLNTUBULIN"/>
</dbReference>
<dbReference type="PANTHER" id="PTHR11588">
    <property type="entry name" value="TUBULIN"/>
    <property type="match status" value="1"/>
</dbReference>
<dbReference type="InterPro" id="IPR018316">
    <property type="entry name" value="Tubulin/FtsZ_2-layer-sand-dom"/>
</dbReference>
<protein>
    <recommendedName>
        <fullName evidence="5">Tubulin/FtsZ 2-layer sandwich domain-containing protein</fullName>
    </recommendedName>
</protein>
<evidence type="ECO:0000259" key="5">
    <source>
        <dbReference type="Pfam" id="PF03953"/>
    </source>
</evidence>
<dbReference type="Proteomes" id="UP000626109">
    <property type="component" value="Unassembled WGS sequence"/>
</dbReference>
<evidence type="ECO:0000256" key="2">
    <source>
        <dbReference type="ARBA" id="ARBA00022701"/>
    </source>
</evidence>
<dbReference type="Gene3D" id="3.40.50.1440">
    <property type="entry name" value="Tubulin/FtsZ, GTPase domain"/>
    <property type="match status" value="1"/>
</dbReference>
<dbReference type="GO" id="GO:0007017">
    <property type="term" value="P:microtubule-based process"/>
    <property type="evidence" value="ECO:0007669"/>
    <property type="project" value="InterPro"/>
</dbReference>
<evidence type="ECO:0000313" key="6">
    <source>
        <dbReference type="EMBL" id="CAE8648841.1"/>
    </source>
</evidence>
<dbReference type="InterPro" id="IPR008280">
    <property type="entry name" value="Tub_FtsZ_C"/>
</dbReference>
<dbReference type="InterPro" id="IPR036525">
    <property type="entry name" value="Tubulin/FtsZ_GTPase_sf"/>
</dbReference>
<keyword evidence="3" id="KW-0547">Nucleotide-binding</keyword>
<dbReference type="GO" id="GO:0005874">
    <property type="term" value="C:microtubule"/>
    <property type="evidence" value="ECO:0007669"/>
    <property type="project" value="UniProtKB-KW"/>
</dbReference>
<dbReference type="InterPro" id="IPR004057">
    <property type="entry name" value="Epsilon_tubulin"/>
</dbReference>
<evidence type="ECO:0000256" key="1">
    <source>
        <dbReference type="ARBA" id="ARBA00009636"/>
    </source>
</evidence>
<sequence length="131" mass="14707">AHMLNNLTSSMRFEGSLNLDLNEITMNLVPFPRMHFLLSSMSPLYFGKDPRLISRGFHQTFSDALTTGNQLMNVDPRGSTYMALAFLVRGSTSISDVNRNIGRIRKQLKLLPYNEDAFKIGMCTVPPKGLP</sequence>
<feature type="domain" description="Tubulin/FtsZ 2-layer sandwich" evidence="5">
    <location>
        <begin position="32"/>
        <end position="129"/>
    </location>
</feature>
<dbReference type="InterPro" id="IPR037103">
    <property type="entry name" value="Tubulin/FtsZ-like_C"/>
</dbReference>
<dbReference type="SUPFAM" id="SSF55307">
    <property type="entry name" value="Tubulin C-terminal domain-like"/>
    <property type="match status" value="1"/>
</dbReference>
<dbReference type="GO" id="GO:0005525">
    <property type="term" value="F:GTP binding"/>
    <property type="evidence" value="ECO:0007669"/>
    <property type="project" value="UniProtKB-KW"/>
</dbReference>
<evidence type="ECO:0000256" key="4">
    <source>
        <dbReference type="ARBA" id="ARBA00023134"/>
    </source>
</evidence>
<keyword evidence="4" id="KW-0342">GTP-binding</keyword>
<dbReference type="Pfam" id="PF03953">
    <property type="entry name" value="Tubulin_C"/>
    <property type="match status" value="1"/>
</dbReference>
<proteinExistence type="inferred from homology"/>
<comment type="caution">
    <text evidence="6">The sequence shown here is derived from an EMBL/GenBank/DDBJ whole genome shotgun (WGS) entry which is preliminary data.</text>
</comment>
<comment type="similarity">
    <text evidence="1">Belongs to the tubulin family.</text>
</comment>
<dbReference type="InterPro" id="IPR000217">
    <property type="entry name" value="Tubulin"/>
</dbReference>
<dbReference type="AlphaFoldDB" id="A0A813IDD3"/>
<accession>A0A813IDD3</accession>
<evidence type="ECO:0000256" key="3">
    <source>
        <dbReference type="ARBA" id="ARBA00022741"/>
    </source>
</evidence>
<dbReference type="Gene3D" id="3.30.1330.20">
    <property type="entry name" value="Tubulin/FtsZ, C-terminal domain"/>
    <property type="match status" value="1"/>
</dbReference>
<organism evidence="6 7">
    <name type="scientific">Polarella glacialis</name>
    <name type="common">Dinoflagellate</name>
    <dbReference type="NCBI Taxonomy" id="89957"/>
    <lineage>
        <taxon>Eukaryota</taxon>
        <taxon>Sar</taxon>
        <taxon>Alveolata</taxon>
        <taxon>Dinophyceae</taxon>
        <taxon>Suessiales</taxon>
        <taxon>Suessiaceae</taxon>
        <taxon>Polarella</taxon>
    </lineage>
</organism>
<dbReference type="EMBL" id="CAJNNW010007017">
    <property type="protein sequence ID" value="CAE8648841.1"/>
    <property type="molecule type" value="Genomic_DNA"/>
</dbReference>
<reference evidence="6" key="1">
    <citation type="submission" date="2021-02" db="EMBL/GenBank/DDBJ databases">
        <authorList>
            <person name="Dougan E. K."/>
            <person name="Rhodes N."/>
            <person name="Thang M."/>
            <person name="Chan C."/>
        </authorList>
    </citation>
    <scope>NUCLEOTIDE SEQUENCE</scope>
</reference>
<feature type="non-terminal residue" evidence="6">
    <location>
        <position position="131"/>
    </location>
</feature>
<evidence type="ECO:0000313" key="7">
    <source>
        <dbReference type="Proteomes" id="UP000626109"/>
    </source>
</evidence>
<keyword evidence="2" id="KW-0493">Microtubule</keyword>
<gene>
    <name evidence="6" type="ORF">PGLA2088_LOCUS6919</name>
</gene>
<name>A0A813IDD3_POLGL</name>
<feature type="non-terminal residue" evidence="6">
    <location>
        <position position="1"/>
    </location>
</feature>